<evidence type="ECO:0000313" key="2">
    <source>
        <dbReference type="EMBL" id="KAK3800615.1"/>
    </source>
</evidence>
<name>A0AAE1B6T7_9GAST</name>
<accession>A0AAE1B6T7</accession>
<protein>
    <submittedName>
        <fullName evidence="2">Uncharacterized protein</fullName>
    </submittedName>
</protein>
<dbReference type="Proteomes" id="UP001283361">
    <property type="component" value="Unassembled WGS sequence"/>
</dbReference>
<sequence>MPMGSQERRSVNATTAKRLARFRRAGCRDLVASCSHSFVSRQLSHDDEQTEETIESDENGRRKLPAGPPLWKKRQTQTDCIAGVDLQVVRPR</sequence>
<dbReference type="AlphaFoldDB" id="A0AAE1B6T7"/>
<gene>
    <name evidence="2" type="ORF">RRG08_053394</name>
</gene>
<feature type="compositionally biased region" description="Acidic residues" evidence="1">
    <location>
        <begin position="48"/>
        <end position="57"/>
    </location>
</feature>
<comment type="caution">
    <text evidence="2">The sequence shown here is derived from an EMBL/GenBank/DDBJ whole genome shotgun (WGS) entry which is preliminary data.</text>
</comment>
<proteinExistence type="predicted"/>
<feature type="region of interest" description="Disordered" evidence="1">
    <location>
        <begin position="41"/>
        <end position="71"/>
    </location>
</feature>
<reference evidence="2" key="1">
    <citation type="journal article" date="2023" name="G3 (Bethesda)">
        <title>A reference genome for the long-term kleptoplast-retaining sea slug Elysia crispata morphotype clarki.</title>
        <authorList>
            <person name="Eastman K.E."/>
            <person name="Pendleton A.L."/>
            <person name="Shaikh M.A."/>
            <person name="Suttiyut T."/>
            <person name="Ogas R."/>
            <person name="Tomko P."/>
            <person name="Gavelis G."/>
            <person name="Widhalm J.R."/>
            <person name="Wisecaver J.H."/>
        </authorList>
    </citation>
    <scope>NUCLEOTIDE SEQUENCE</scope>
    <source>
        <strain evidence="2">ECLA1</strain>
    </source>
</reference>
<organism evidence="2 3">
    <name type="scientific">Elysia crispata</name>
    <name type="common">lettuce slug</name>
    <dbReference type="NCBI Taxonomy" id="231223"/>
    <lineage>
        <taxon>Eukaryota</taxon>
        <taxon>Metazoa</taxon>
        <taxon>Spiralia</taxon>
        <taxon>Lophotrochozoa</taxon>
        <taxon>Mollusca</taxon>
        <taxon>Gastropoda</taxon>
        <taxon>Heterobranchia</taxon>
        <taxon>Euthyneura</taxon>
        <taxon>Panpulmonata</taxon>
        <taxon>Sacoglossa</taxon>
        <taxon>Placobranchoidea</taxon>
        <taxon>Plakobranchidae</taxon>
        <taxon>Elysia</taxon>
    </lineage>
</organism>
<evidence type="ECO:0000313" key="3">
    <source>
        <dbReference type="Proteomes" id="UP001283361"/>
    </source>
</evidence>
<keyword evidence="3" id="KW-1185">Reference proteome</keyword>
<evidence type="ECO:0000256" key="1">
    <source>
        <dbReference type="SAM" id="MobiDB-lite"/>
    </source>
</evidence>
<dbReference type="EMBL" id="JAWDGP010000425">
    <property type="protein sequence ID" value="KAK3800615.1"/>
    <property type="molecule type" value="Genomic_DNA"/>
</dbReference>